<reference evidence="3 4" key="1">
    <citation type="submission" date="2014-07" db="EMBL/GenBank/DDBJ databases">
        <title>Methanogenic archaea and the global carbon cycle.</title>
        <authorList>
            <person name="Henriksen J.R."/>
            <person name="Luke J."/>
            <person name="Reinhart S."/>
            <person name="Benedict M.N."/>
            <person name="Youngblut N.D."/>
            <person name="Metcalf M.E."/>
            <person name="Whitaker R.J."/>
            <person name="Metcalf W.W."/>
        </authorList>
    </citation>
    <scope>NUCLEOTIDE SEQUENCE [LARGE SCALE GENOMIC DNA]</scope>
    <source>
        <strain evidence="3 4">CHTI-55</strain>
    </source>
</reference>
<evidence type="ECO:0000313" key="4">
    <source>
        <dbReference type="Proteomes" id="UP000056925"/>
    </source>
</evidence>
<dbReference type="EMBL" id="CP009502">
    <property type="protein sequence ID" value="AKB16443.1"/>
    <property type="molecule type" value="Genomic_DNA"/>
</dbReference>
<sequence length="377" mass="42038">MFMKIAEVTATFPPYNAGTGNVCYHNSVELAKLGHDVSVYTGIKSNLKTENSKILSIKYLKPLFSVGNAPFLPQLLALKDYDIVHLHYPFFFGAEFVYLNSILRNSKYVLTYHNDVISDGLFGLFFKIHKHTLMKLILGRAEKIFVTSIDYCKNSFLSELYEKNPDKIVEIPNGVDIEKYNPKNDGSIIRKRLNIEDKKIILFVGALDKPHFFKGVDVLLESFKRICNSNFHLIIVGDGDLKQNYIEKANKLGVNSQVTFAGRVSDEDLPLYYAASDVTVLPSTTMGEAFGLVLVEAMATGKPVIASNLPGVRSVVDDGENGFLVTPGDSESLASKINNLLTDDELCSIFGIAARTKVEEKYNWVNIARDLEDTLVN</sequence>
<gene>
    <name evidence="3" type="ORF">MSTHC_2125</name>
</gene>
<keyword evidence="3" id="KW-0328">Glycosyltransferase</keyword>
<dbReference type="InterPro" id="IPR028098">
    <property type="entry name" value="Glyco_trans_4-like_N"/>
</dbReference>
<dbReference type="AlphaFoldDB" id="A0A0E3KS12"/>
<dbReference type="Pfam" id="PF00534">
    <property type="entry name" value="Glycos_transf_1"/>
    <property type="match status" value="1"/>
</dbReference>
<evidence type="ECO:0000259" key="2">
    <source>
        <dbReference type="Pfam" id="PF13439"/>
    </source>
</evidence>
<dbReference type="CDD" id="cd03801">
    <property type="entry name" value="GT4_PimA-like"/>
    <property type="match status" value="1"/>
</dbReference>
<protein>
    <submittedName>
        <fullName evidence="3">Glycosyltransferase</fullName>
        <ecNumber evidence="3">2.4.1.-</ecNumber>
    </submittedName>
</protein>
<dbReference type="PATRIC" id="fig|1434121.4.peg.2583"/>
<dbReference type="GO" id="GO:0016758">
    <property type="term" value="F:hexosyltransferase activity"/>
    <property type="evidence" value="ECO:0007669"/>
    <property type="project" value="TreeGrafter"/>
</dbReference>
<dbReference type="PANTHER" id="PTHR45947:SF3">
    <property type="entry name" value="SULFOQUINOVOSYL TRANSFERASE SQD2"/>
    <property type="match status" value="1"/>
</dbReference>
<dbReference type="InterPro" id="IPR050194">
    <property type="entry name" value="Glycosyltransferase_grp1"/>
</dbReference>
<dbReference type="KEGG" id="mthe:MSTHC_2125"/>
<dbReference type="HOGENOM" id="CLU_009583_2_1_2"/>
<keyword evidence="3" id="KW-0808">Transferase</keyword>
<dbReference type="Gene3D" id="3.40.50.2000">
    <property type="entry name" value="Glycogen Phosphorylase B"/>
    <property type="match status" value="2"/>
</dbReference>
<dbReference type="Pfam" id="PF13439">
    <property type="entry name" value="Glyco_transf_4"/>
    <property type="match status" value="1"/>
</dbReference>
<organism evidence="3 4">
    <name type="scientific">Methanosarcina thermophila CHTI-55</name>
    <dbReference type="NCBI Taxonomy" id="1434121"/>
    <lineage>
        <taxon>Archaea</taxon>
        <taxon>Methanobacteriati</taxon>
        <taxon>Methanobacteriota</taxon>
        <taxon>Stenosarchaea group</taxon>
        <taxon>Methanomicrobia</taxon>
        <taxon>Methanosarcinales</taxon>
        <taxon>Methanosarcinaceae</taxon>
        <taxon>Methanosarcina</taxon>
    </lineage>
</organism>
<evidence type="ECO:0000259" key="1">
    <source>
        <dbReference type="Pfam" id="PF00534"/>
    </source>
</evidence>
<dbReference type="SUPFAM" id="SSF53756">
    <property type="entry name" value="UDP-Glycosyltransferase/glycogen phosphorylase"/>
    <property type="match status" value="1"/>
</dbReference>
<dbReference type="EC" id="2.4.1.-" evidence="3"/>
<proteinExistence type="predicted"/>
<accession>A0A0E3KS12</accession>
<name>A0A0E3KS12_METTE</name>
<dbReference type="InterPro" id="IPR001296">
    <property type="entry name" value="Glyco_trans_1"/>
</dbReference>
<feature type="domain" description="Glycosyl transferase family 1" evidence="1">
    <location>
        <begin position="189"/>
        <end position="356"/>
    </location>
</feature>
<feature type="domain" description="Glycosyltransferase subfamily 4-like N-terminal" evidence="2">
    <location>
        <begin position="18"/>
        <end position="178"/>
    </location>
</feature>
<dbReference type="PANTHER" id="PTHR45947">
    <property type="entry name" value="SULFOQUINOVOSYL TRANSFERASE SQD2"/>
    <property type="match status" value="1"/>
</dbReference>
<dbReference type="Proteomes" id="UP000056925">
    <property type="component" value="Chromosome"/>
</dbReference>
<evidence type="ECO:0000313" key="3">
    <source>
        <dbReference type="EMBL" id="AKB16443.1"/>
    </source>
</evidence>